<feature type="region of interest" description="Disordered" evidence="1">
    <location>
        <begin position="1"/>
        <end position="21"/>
    </location>
</feature>
<dbReference type="EMBL" id="KV878274">
    <property type="protein sequence ID" value="OJZ79722.1"/>
    <property type="molecule type" value="Genomic_DNA"/>
</dbReference>
<reference evidence="3" key="1">
    <citation type="journal article" date="2017" name="Genome Biol.">
        <title>Comparative genomics reveals high biological diversity and specific adaptations in the industrially and medically important fungal genus Aspergillus.</title>
        <authorList>
            <person name="de Vries R.P."/>
            <person name="Riley R."/>
            <person name="Wiebenga A."/>
            <person name="Aguilar-Osorio G."/>
            <person name="Amillis S."/>
            <person name="Uchima C.A."/>
            <person name="Anderluh G."/>
            <person name="Asadollahi M."/>
            <person name="Askin M."/>
            <person name="Barry K."/>
            <person name="Battaglia E."/>
            <person name="Bayram O."/>
            <person name="Benocci T."/>
            <person name="Braus-Stromeyer S.A."/>
            <person name="Caldana C."/>
            <person name="Canovas D."/>
            <person name="Cerqueira G.C."/>
            <person name="Chen F."/>
            <person name="Chen W."/>
            <person name="Choi C."/>
            <person name="Clum A."/>
            <person name="Dos Santos R.A."/>
            <person name="Damasio A.R."/>
            <person name="Diallinas G."/>
            <person name="Emri T."/>
            <person name="Fekete E."/>
            <person name="Flipphi M."/>
            <person name="Freyberg S."/>
            <person name="Gallo A."/>
            <person name="Gournas C."/>
            <person name="Habgood R."/>
            <person name="Hainaut M."/>
            <person name="Harispe M.L."/>
            <person name="Henrissat B."/>
            <person name="Hilden K.S."/>
            <person name="Hope R."/>
            <person name="Hossain A."/>
            <person name="Karabika E."/>
            <person name="Karaffa L."/>
            <person name="Karanyi Z."/>
            <person name="Krasevec N."/>
            <person name="Kuo A."/>
            <person name="Kusch H."/>
            <person name="LaButti K."/>
            <person name="Lagendijk E.L."/>
            <person name="Lapidus A."/>
            <person name="Levasseur A."/>
            <person name="Lindquist E."/>
            <person name="Lipzen A."/>
            <person name="Logrieco A.F."/>
            <person name="MacCabe A."/>
            <person name="Maekelae M.R."/>
            <person name="Malavazi I."/>
            <person name="Melin P."/>
            <person name="Meyer V."/>
            <person name="Mielnichuk N."/>
            <person name="Miskei M."/>
            <person name="Molnar A.P."/>
            <person name="Mule G."/>
            <person name="Ngan C.Y."/>
            <person name="Orejas M."/>
            <person name="Orosz E."/>
            <person name="Ouedraogo J.P."/>
            <person name="Overkamp K.M."/>
            <person name="Park H.-S."/>
            <person name="Perrone G."/>
            <person name="Piumi F."/>
            <person name="Punt P.J."/>
            <person name="Ram A.F."/>
            <person name="Ramon A."/>
            <person name="Rauscher S."/>
            <person name="Record E."/>
            <person name="Riano-Pachon D.M."/>
            <person name="Robert V."/>
            <person name="Roehrig J."/>
            <person name="Ruller R."/>
            <person name="Salamov A."/>
            <person name="Salih N.S."/>
            <person name="Samson R.A."/>
            <person name="Sandor E."/>
            <person name="Sanguinetti M."/>
            <person name="Schuetze T."/>
            <person name="Sepcic K."/>
            <person name="Shelest E."/>
            <person name="Sherlock G."/>
            <person name="Sophianopoulou V."/>
            <person name="Squina F.M."/>
            <person name="Sun H."/>
            <person name="Susca A."/>
            <person name="Todd R.B."/>
            <person name="Tsang A."/>
            <person name="Unkles S.E."/>
            <person name="van de Wiele N."/>
            <person name="van Rossen-Uffink D."/>
            <person name="Oliveira J.V."/>
            <person name="Vesth T.C."/>
            <person name="Visser J."/>
            <person name="Yu J.-H."/>
            <person name="Zhou M."/>
            <person name="Andersen M.R."/>
            <person name="Archer D.B."/>
            <person name="Baker S.E."/>
            <person name="Benoit I."/>
            <person name="Brakhage A.A."/>
            <person name="Braus G.H."/>
            <person name="Fischer R."/>
            <person name="Frisvad J.C."/>
            <person name="Goldman G.H."/>
            <person name="Houbraken J."/>
            <person name="Oakley B."/>
            <person name="Pocsi I."/>
            <person name="Scazzocchio C."/>
            <person name="Seiboth B."/>
            <person name="vanKuyk P.A."/>
            <person name="Wortman J."/>
            <person name="Dyer P.S."/>
            <person name="Grigoriev I.V."/>
        </authorList>
    </citation>
    <scope>NUCLEOTIDE SEQUENCE [LARGE SCALE GENOMIC DNA]</scope>
    <source>
        <strain evidence="3">CBS 106.47</strain>
    </source>
</reference>
<feature type="region of interest" description="Disordered" evidence="1">
    <location>
        <begin position="405"/>
        <end position="441"/>
    </location>
</feature>
<evidence type="ECO:0000313" key="3">
    <source>
        <dbReference type="Proteomes" id="UP000184063"/>
    </source>
</evidence>
<dbReference type="VEuPathDB" id="FungiDB:ASPFODRAFT_148690"/>
<dbReference type="AlphaFoldDB" id="A0A1M3SZ02"/>
<evidence type="ECO:0000256" key="1">
    <source>
        <dbReference type="SAM" id="MobiDB-lite"/>
    </source>
</evidence>
<feature type="region of interest" description="Disordered" evidence="1">
    <location>
        <begin position="40"/>
        <end position="67"/>
    </location>
</feature>
<feature type="compositionally biased region" description="Pro residues" evidence="1">
    <location>
        <begin position="1"/>
        <end position="10"/>
    </location>
</feature>
<name>A0A1M3SZ02_ASPLC</name>
<protein>
    <submittedName>
        <fullName evidence="2">Uncharacterized protein</fullName>
    </submittedName>
</protein>
<feature type="compositionally biased region" description="Polar residues" evidence="1">
    <location>
        <begin position="411"/>
        <end position="427"/>
    </location>
</feature>
<sequence length="441" mass="47799">MDEQHPPPPLEYKYSGGLTNELGTSERLSGLAIAGEGSVSAAAPFRQNQEDTNATEPVEDHRKTLEARTKRALADRRIAAQGETSFVLIPRPAKRAGKPGVQKSPIHRAYADQPSSDTLRTYEAHASASMEEHRWSVSDMGPASDVAIPRDSGAERGSPITCPADVTARGERYEVIDDGNSTLPSESGVNAGWGPPLSAIALPNSYMPAENSTADHTADAWYSMRWATEPYSWETLPASFWGWTWSEADNLTASGTDGSLHPSIPAPQEAGWPFGGEAEQPQYPTRSGVMPFWGDDSQGLYHLSPSFDPPESIASSVAAGLSSIPETGPPSFPNLYRVQQAEDVSLSIPTVIPLQSPSWDPLAPVSAALPMTDFYRRSMHQEPSAPVPVRNIDSLVPPWLQTTMDHHETKPSSFDNVGANSQDSSWNVKVPEDQVEHRHST</sequence>
<feature type="compositionally biased region" description="Basic and acidic residues" evidence="1">
    <location>
        <begin position="430"/>
        <end position="441"/>
    </location>
</feature>
<proteinExistence type="predicted"/>
<evidence type="ECO:0000313" key="2">
    <source>
        <dbReference type="EMBL" id="OJZ79722.1"/>
    </source>
</evidence>
<accession>A0A1M3SZ02</accession>
<feature type="compositionally biased region" description="Basic and acidic residues" evidence="1">
    <location>
        <begin position="58"/>
        <end position="67"/>
    </location>
</feature>
<gene>
    <name evidence="2" type="ORF">ASPFODRAFT_148690</name>
</gene>
<dbReference type="OrthoDB" id="4385702at2759"/>
<feature type="compositionally biased region" description="Polar residues" evidence="1">
    <location>
        <begin position="46"/>
        <end position="55"/>
    </location>
</feature>
<dbReference type="Proteomes" id="UP000184063">
    <property type="component" value="Unassembled WGS sequence"/>
</dbReference>
<organism evidence="2 3">
    <name type="scientific">Aspergillus luchuensis (strain CBS 106.47)</name>
    <dbReference type="NCBI Taxonomy" id="1137211"/>
    <lineage>
        <taxon>Eukaryota</taxon>
        <taxon>Fungi</taxon>
        <taxon>Dikarya</taxon>
        <taxon>Ascomycota</taxon>
        <taxon>Pezizomycotina</taxon>
        <taxon>Eurotiomycetes</taxon>
        <taxon>Eurotiomycetidae</taxon>
        <taxon>Eurotiales</taxon>
        <taxon>Aspergillaceae</taxon>
        <taxon>Aspergillus</taxon>
        <taxon>Aspergillus subgen. Circumdati</taxon>
    </lineage>
</organism>